<sequence length="131" mass="14124">MVARPDARSEPVLDAVCPSQRFRFIAELLDGDNRTEDLVLDHLVVLLEVCNNGRLEPEAAAILRCLAAGSDAGVRRCAFDEATDAIKLRLADYRTHVGVVVERIAVDGSLRCLGECVNEIAVEAGGGNHAR</sequence>
<proteinExistence type="predicted"/>
<dbReference type="EMBL" id="CAESAO010000133">
    <property type="protein sequence ID" value="CAB4346239.1"/>
    <property type="molecule type" value="Genomic_DNA"/>
</dbReference>
<gene>
    <name evidence="1" type="ORF">UFOPK3522_01302</name>
</gene>
<organism evidence="1">
    <name type="scientific">freshwater metagenome</name>
    <dbReference type="NCBI Taxonomy" id="449393"/>
    <lineage>
        <taxon>unclassified sequences</taxon>
        <taxon>metagenomes</taxon>
        <taxon>ecological metagenomes</taxon>
    </lineage>
</organism>
<protein>
    <submittedName>
        <fullName evidence="1">Unannotated protein</fullName>
    </submittedName>
</protein>
<dbReference type="AlphaFoldDB" id="A0A6J5ZYE8"/>
<reference evidence="1" key="1">
    <citation type="submission" date="2020-05" db="EMBL/GenBank/DDBJ databases">
        <authorList>
            <person name="Chiriac C."/>
            <person name="Salcher M."/>
            <person name="Ghai R."/>
            <person name="Kavagutti S V."/>
        </authorList>
    </citation>
    <scope>NUCLEOTIDE SEQUENCE</scope>
</reference>
<accession>A0A6J5ZYE8</accession>
<evidence type="ECO:0000313" key="1">
    <source>
        <dbReference type="EMBL" id="CAB4346239.1"/>
    </source>
</evidence>
<name>A0A6J5ZYE8_9ZZZZ</name>